<dbReference type="PANTHER" id="PTHR37543">
    <property type="entry name" value="CCCH ZINC FINGER DNA BINDING PROTEIN (AFU_ORTHOLOGUE AFUA_5G12760)"/>
    <property type="match status" value="1"/>
</dbReference>
<dbReference type="OrthoDB" id="2270193at2759"/>
<proteinExistence type="predicted"/>
<gene>
    <name evidence="2" type="ORF">W97_02761</name>
</gene>
<feature type="domain" description="DUF7923" evidence="1">
    <location>
        <begin position="2"/>
        <end position="106"/>
    </location>
</feature>
<organism evidence="2 3">
    <name type="scientific">Coniosporium apollinis (strain CBS 100218)</name>
    <name type="common">Rock-inhabiting black yeast</name>
    <dbReference type="NCBI Taxonomy" id="1168221"/>
    <lineage>
        <taxon>Eukaryota</taxon>
        <taxon>Fungi</taxon>
        <taxon>Dikarya</taxon>
        <taxon>Ascomycota</taxon>
        <taxon>Pezizomycotina</taxon>
        <taxon>Dothideomycetes</taxon>
        <taxon>Dothideomycetes incertae sedis</taxon>
        <taxon>Coniosporium</taxon>
    </lineage>
</organism>
<dbReference type="PANTHER" id="PTHR37543:SF1">
    <property type="entry name" value="CCCH ZINC FINGER DNA BINDING PROTEIN (AFU_ORTHOLOGUE AFUA_5G12760)"/>
    <property type="match status" value="1"/>
</dbReference>
<evidence type="ECO:0000313" key="3">
    <source>
        <dbReference type="Proteomes" id="UP000016924"/>
    </source>
</evidence>
<dbReference type="STRING" id="1168221.R7YNU5"/>
<dbReference type="HOGENOM" id="CLU_1532460_0_0_1"/>
<protein>
    <recommendedName>
        <fullName evidence="1">DUF7923 domain-containing protein</fullName>
    </recommendedName>
</protein>
<dbReference type="EMBL" id="JH767563">
    <property type="protein sequence ID" value="EON63533.1"/>
    <property type="molecule type" value="Genomic_DNA"/>
</dbReference>
<dbReference type="AlphaFoldDB" id="R7YNU5"/>
<name>R7YNU5_CONA1</name>
<keyword evidence="3" id="KW-1185">Reference proteome</keyword>
<evidence type="ECO:0000313" key="2">
    <source>
        <dbReference type="EMBL" id="EON63533.1"/>
    </source>
</evidence>
<dbReference type="Pfam" id="PF25540">
    <property type="entry name" value="DUF7923"/>
    <property type="match status" value="1"/>
</dbReference>
<dbReference type="InterPro" id="IPR057683">
    <property type="entry name" value="DUF7923"/>
</dbReference>
<reference evidence="3" key="1">
    <citation type="submission" date="2012-06" db="EMBL/GenBank/DDBJ databases">
        <title>The genome sequence of Coniosporium apollinis CBS 100218.</title>
        <authorList>
            <consortium name="The Broad Institute Genome Sequencing Platform"/>
            <person name="Cuomo C."/>
            <person name="Gorbushina A."/>
            <person name="Noack S."/>
            <person name="Walker B."/>
            <person name="Young S.K."/>
            <person name="Zeng Q."/>
            <person name="Gargeya S."/>
            <person name="Fitzgerald M."/>
            <person name="Haas B."/>
            <person name="Abouelleil A."/>
            <person name="Alvarado L."/>
            <person name="Arachchi H.M."/>
            <person name="Berlin A.M."/>
            <person name="Chapman S.B."/>
            <person name="Goldberg J."/>
            <person name="Griggs A."/>
            <person name="Gujja S."/>
            <person name="Hansen M."/>
            <person name="Howarth C."/>
            <person name="Imamovic A."/>
            <person name="Larimer J."/>
            <person name="McCowan C."/>
            <person name="Montmayeur A."/>
            <person name="Murphy C."/>
            <person name="Neiman D."/>
            <person name="Pearson M."/>
            <person name="Priest M."/>
            <person name="Roberts A."/>
            <person name="Saif S."/>
            <person name="Shea T."/>
            <person name="Sisk P."/>
            <person name="Sykes S."/>
            <person name="Wortman J."/>
            <person name="Nusbaum C."/>
            <person name="Birren B."/>
        </authorList>
    </citation>
    <scope>NUCLEOTIDE SEQUENCE [LARGE SCALE GENOMIC DNA]</scope>
    <source>
        <strain evidence="3">CBS 100218</strain>
    </source>
</reference>
<dbReference type="RefSeq" id="XP_007778850.1">
    <property type="nucleotide sequence ID" value="XM_007780660.1"/>
</dbReference>
<sequence>MQSNPFALVLIDGDGAMFHDAILAAGREGGSDAAHKLITEIRNHLQERHEGAGHWSVMVQVYSNLDGLARKLYSVGIIKSVTDLHEFSRSFSLNQPLFSFVDVGSVSQLRTARNRNRNPVCTGSTSKAHALRFGQGAMPDKGSHWAELSQQIWPSPDGTLEQEGDQRGHRQSCLF</sequence>
<dbReference type="Proteomes" id="UP000016924">
    <property type="component" value="Unassembled WGS sequence"/>
</dbReference>
<dbReference type="GeneID" id="19900072"/>
<accession>R7YNU5</accession>
<evidence type="ECO:0000259" key="1">
    <source>
        <dbReference type="Pfam" id="PF25540"/>
    </source>
</evidence>